<sequence>MHHDSVLILGGPGLVGTQVARALARSDSPPRVIFVAGCRQSRAEEACRQLRQEFAFLPSHTDFIPQWGNIFVPSSLAYIPRSELLASPTHRQALLRALYDNFEEAYQESHLVKIVLTCRPEAIVDCVNTATCISYQDVFEGAARVRESMSTRGVDSQIADLETLLLSQGAPQLIRHVLMLHRAASEAGTRVYMKVGTTGTGGMGVNIPYTHSEEKPSKKLLAKTEAGFGHTGLLFALSRTPGPLIVKELKPAALIAYRRTGMMNNRDKNGNGVAFFPREETLAFRHHGEGREIQQVLELSEDPSTFQSAGPLRFAVVDTGENGVFARGEFAAISAFGQMEFLTPEEIAAVAVRELQGGNTGLDVIAAVNGSVMGPSYKAGLLRQKVMSELREMDREMSSAVPPHAHLQSQTTVPAYPSIALGRLGPPQLSKLLFECALLRQIAKNCARGEELGVLLEFFDGHTDEDIAMEMCKALELSGVRLLAPSVGVPVLLPDGHTLLRGPTVNVPEVSGHRRSAPVDAESVDAWARRGWVDLRVQNVASWRERLMEMVVCHREVEGVEGSAGVCVEAPGGLFVGGRGGEVKGFGGDFEIGDVVGWIFNNEMRGCRETTRSLHQQSGGKGEEGARGGKNPSRVLPSVCGGARKEGRGAG</sequence>
<feature type="region of interest" description="Disordered" evidence="1">
    <location>
        <begin position="610"/>
        <end position="651"/>
    </location>
</feature>
<name>A0A0G4HWW4_9ALVE</name>
<reference evidence="2" key="1">
    <citation type="submission" date="2014-11" db="EMBL/GenBank/DDBJ databases">
        <authorList>
            <person name="Otto D Thomas"/>
            <person name="Naeem Raeece"/>
        </authorList>
    </citation>
    <scope>NUCLEOTIDE SEQUENCE</scope>
</reference>
<dbReference type="EMBL" id="CDMZ01004209">
    <property type="protein sequence ID" value="CEM49014.1"/>
    <property type="molecule type" value="Genomic_DNA"/>
</dbReference>
<protein>
    <submittedName>
        <fullName evidence="2">Uncharacterized protein</fullName>
    </submittedName>
</protein>
<evidence type="ECO:0000256" key="1">
    <source>
        <dbReference type="SAM" id="MobiDB-lite"/>
    </source>
</evidence>
<organism evidence="2">
    <name type="scientific">Chromera velia CCMP2878</name>
    <dbReference type="NCBI Taxonomy" id="1169474"/>
    <lineage>
        <taxon>Eukaryota</taxon>
        <taxon>Sar</taxon>
        <taxon>Alveolata</taxon>
        <taxon>Colpodellida</taxon>
        <taxon>Chromeraceae</taxon>
        <taxon>Chromera</taxon>
    </lineage>
</organism>
<proteinExistence type="predicted"/>
<dbReference type="AlphaFoldDB" id="A0A0G4HWW4"/>
<dbReference type="VEuPathDB" id="CryptoDB:Cvel_9152"/>
<gene>
    <name evidence="2" type="ORF">Cvel_9152</name>
</gene>
<evidence type="ECO:0000313" key="2">
    <source>
        <dbReference type="EMBL" id="CEM49014.1"/>
    </source>
</evidence>
<accession>A0A0G4HWW4</accession>